<protein>
    <submittedName>
        <fullName evidence="2">Uncharacterized protein</fullName>
    </submittedName>
</protein>
<evidence type="ECO:0000313" key="2">
    <source>
        <dbReference type="EMBL" id="GLJ56434.1"/>
    </source>
</evidence>
<dbReference type="Proteomes" id="UP001234787">
    <property type="component" value="Unassembled WGS sequence"/>
</dbReference>
<gene>
    <name evidence="2" type="ORF">SUGI_1224090</name>
</gene>
<evidence type="ECO:0000256" key="1">
    <source>
        <dbReference type="SAM" id="MobiDB-lite"/>
    </source>
</evidence>
<organism evidence="2 3">
    <name type="scientific">Cryptomeria japonica</name>
    <name type="common">Japanese cedar</name>
    <name type="synonym">Cupressus japonica</name>
    <dbReference type="NCBI Taxonomy" id="3369"/>
    <lineage>
        <taxon>Eukaryota</taxon>
        <taxon>Viridiplantae</taxon>
        <taxon>Streptophyta</taxon>
        <taxon>Embryophyta</taxon>
        <taxon>Tracheophyta</taxon>
        <taxon>Spermatophyta</taxon>
        <taxon>Pinopsida</taxon>
        <taxon>Pinidae</taxon>
        <taxon>Conifers II</taxon>
        <taxon>Cupressales</taxon>
        <taxon>Cupressaceae</taxon>
        <taxon>Cryptomeria</taxon>
    </lineage>
</organism>
<reference evidence="2" key="1">
    <citation type="submission" date="2022-12" db="EMBL/GenBank/DDBJ databases">
        <title>Chromosome-Level Genome Assembly of Japanese Cedar (Cryptomeriajaponica D. Don).</title>
        <authorList>
            <person name="Fujino T."/>
            <person name="Yamaguchi K."/>
            <person name="Yokoyama T."/>
            <person name="Hamanaka T."/>
            <person name="Harazono Y."/>
            <person name="Kamada H."/>
            <person name="Kobayashi W."/>
            <person name="Ujino-Ihara T."/>
            <person name="Uchiyama K."/>
            <person name="Matsumoto A."/>
            <person name="Izuno A."/>
            <person name="Tsumura Y."/>
            <person name="Toyoda A."/>
            <person name="Shigenobu S."/>
            <person name="Moriguchi Y."/>
            <person name="Ueno S."/>
            <person name="Kasahara M."/>
        </authorList>
    </citation>
    <scope>NUCLEOTIDE SEQUENCE</scope>
</reference>
<proteinExistence type="predicted"/>
<dbReference type="AlphaFoldDB" id="A0AAD3NMU2"/>
<feature type="compositionally biased region" description="Pro residues" evidence="1">
    <location>
        <begin position="101"/>
        <end position="110"/>
    </location>
</feature>
<comment type="caution">
    <text evidence="2">The sequence shown here is derived from an EMBL/GenBank/DDBJ whole genome shotgun (WGS) entry which is preliminary data.</text>
</comment>
<name>A0AAD3NMU2_CRYJA</name>
<evidence type="ECO:0000313" key="3">
    <source>
        <dbReference type="Proteomes" id="UP001234787"/>
    </source>
</evidence>
<feature type="region of interest" description="Disordered" evidence="1">
    <location>
        <begin position="81"/>
        <end position="110"/>
    </location>
</feature>
<keyword evidence="3" id="KW-1185">Reference proteome</keyword>
<dbReference type="EMBL" id="BSEH01000022">
    <property type="protein sequence ID" value="GLJ56434.1"/>
    <property type="molecule type" value="Genomic_DNA"/>
</dbReference>
<accession>A0AAD3NMU2</accession>
<sequence length="110" mass="12149">MKTELDQSPCIDLFLLLSEFTRFQRQSYQKVTATTFTLSRFAALHAAFYLDTSVTGLRSRSGTVQSNRAGRSVFRVFPDPPAIESAQTGATGKPARSLRPVPNPIDDPVE</sequence>